<evidence type="ECO:0000256" key="12">
    <source>
        <dbReference type="ARBA" id="ARBA00023235"/>
    </source>
</evidence>
<evidence type="ECO:0000256" key="3">
    <source>
        <dbReference type="ARBA" id="ARBA00022516"/>
    </source>
</evidence>
<evidence type="ECO:0000256" key="13">
    <source>
        <dbReference type="SAM" id="Phobius"/>
    </source>
</evidence>
<evidence type="ECO:0000313" key="15">
    <source>
        <dbReference type="EMBL" id="GAB1302626.1"/>
    </source>
</evidence>
<keyword evidence="10" id="KW-1207">Sterol metabolism</keyword>
<evidence type="ECO:0000256" key="5">
    <source>
        <dbReference type="ARBA" id="ARBA00022955"/>
    </source>
</evidence>
<dbReference type="Proteomes" id="UP001623349">
    <property type="component" value="Unassembled WGS sequence"/>
</dbReference>
<keyword evidence="11" id="KW-0753">Steroid metabolism</keyword>
<dbReference type="PANTHER" id="PTHR14207:SF0">
    <property type="entry name" value="3-BETA-HYDROXYSTEROID-DELTA(8),DELTA(7)-ISOMERASE"/>
    <property type="match status" value="1"/>
</dbReference>
<feature type="domain" description="EXPERA" evidence="14">
    <location>
        <begin position="17"/>
        <end position="66"/>
    </location>
</feature>
<sequence>MLWKEYSKGDSRYILDGQIYGDVLYFLTELRDGFQHGELGHPIYFWFYFVVLNAVWLVVPGILVLDAIKHLTDAQSMLDSKAMKTKSKHN</sequence>
<reference evidence="15 16" key="1">
    <citation type="submission" date="2024-08" db="EMBL/GenBank/DDBJ databases">
        <title>The draft genome of Apodemus speciosus.</title>
        <authorList>
            <person name="Nabeshima K."/>
            <person name="Suzuki S."/>
            <person name="Onuma M."/>
        </authorList>
    </citation>
    <scope>NUCLEOTIDE SEQUENCE [LARGE SCALE GENOMIC DNA]</scope>
    <source>
        <strain evidence="15">IB14-021</strain>
    </source>
</reference>
<evidence type="ECO:0000256" key="6">
    <source>
        <dbReference type="ARBA" id="ARBA00022989"/>
    </source>
</evidence>
<keyword evidence="3" id="KW-0444">Lipid biosynthesis</keyword>
<evidence type="ECO:0000256" key="9">
    <source>
        <dbReference type="ARBA" id="ARBA00023136"/>
    </source>
</evidence>
<evidence type="ECO:0000256" key="10">
    <source>
        <dbReference type="ARBA" id="ARBA00023166"/>
    </source>
</evidence>
<keyword evidence="9 13" id="KW-0472">Membrane</keyword>
<dbReference type="InterPro" id="IPR033118">
    <property type="entry name" value="EXPERA"/>
</dbReference>
<organism evidence="15 16">
    <name type="scientific">Apodemus speciosus</name>
    <name type="common">Large Japanese field mouse</name>
    <dbReference type="NCBI Taxonomy" id="105296"/>
    <lineage>
        <taxon>Eukaryota</taxon>
        <taxon>Metazoa</taxon>
        <taxon>Chordata</taxon>
        <taxon>Craniata</taxon>
        <taxon>Vertebrata</taxon>
        <taxon>Euteleostomi</taxon>
        <taxon>Mammalia</taxon>
        <taxon>Eutheria</taxon>
        <taxon>Euarchontoglires</taxon>
        <taxon>Glires</taxon>
        <taxon>Rodentia</taxon>
        <taxon>Myomorpha</taxon>
        <taxon>Muroidea</taxon>
        <taxon>Muridae</taxon>
        <taxon>Murinae</taxon>
        <taxon>Apodemus</taxon>
    </lineage>
</organism>
<feature type="transmembrane region" description="Helical" evidence="13">
    <location>
        <begin position="43"/>
        <end position="68"/>
    </location>
</feature>
<evidence type="ECO:0000259" key="14">
    <source>
        <dbReference type="Pfam" id="PF05241"/>
    </source>
</evidence>
<evidence type="ECO:0000313" key="16">
    <source>
        <dbReference type="Proteomes" id="UP001623349"/>
    </source>
</evidence>
<protein>
    <submittedName>
        <fullName evidence="15">3-beta-hydroxysteroid-Delta(8), Delta(7)-isomerase</fullName>
    </submittedName>
</protein>
<evidence type="ECO:0000256" key="7">
    <source>
        <dbReference type="ARBA" id="ARBA00023011"/>
    </source>
</evidence>
<keyword evidence="12" id="KW-0413">Isomerase</keyword>
<evidence type="ECO:0000256" key="11">
    <source>
        <dbReference type="ARBA" id="ARBA00023221"/>
    </source>
</evidence>
<dbReference type="EMBL" id="BAAFST010000020">
    <property type="protein sequence ID" value="GAB1302626.1"/>
    <property type="molecule type" value="Genomic_DNA"/>
</dbReference>
<evidence type="ECO:0000256" key="1">
    <source>
        <dbReference type="ARBA" id="ARBA00004141"/>
    </source>
</evidence>
<comment type="similarity">
    <text evidence="2">Belongs to the EBP family.</text>
</comment>
<dbReference type="InterPro" id="IPR007905">
    <property type="entry name" value="EBP"/>
</dbReference>
<dbReference type="Pfam" id="PF05241">
    <property type="entry name" value="EBP"/>
    <property type="match status" value="1"/>
</dbReference>
<proteinExistence type="inferred from homology"/>
<keyword evidence="16" id="KW-1185">Reference proteome</keyword>
<comment type="subcellular location">
    <subcellularLocation>
        <location evidence="1">Membrane</location>
        <topology evidence="1">Multi-pass membrane protein</topology>
    </subcellularLocation>
</comment>
<evidence type="ECO:0000256" key="8">
    <source>
        <dbReference type="ARBA" id="ARBA00023098"/>
    </source>
</evidence>
<dbReference type="PANTHER" id="PTHR14207">
    <property type="entry name" value="STEROL ISOMERASE"/>
    <property type="match status" value="1"/>
</dbReference>
<comment type="caution">
    <text evidence="15">The sequence shown here is derived from an EMBL/GenBank/DDBJ whole genome shotgun (WGS) entry which is preliminary data.</text>
</comment>
<keyword evidence="6 13" id="KW-1133">Transmembrane helix</keyword>
<keyword evidence="7" id="KW-0756">Sterol biosynthesis</keyword>
<evidence type="ECO:0000256" key="2">
    <source>
        <dbReference type="ARBA" id="ARBA00008337"/>
    </source>
</evidence>
<accession>A0ABQ0FTP7</accession>
<keyword evidence="5" id="KW-0752">Steroid biosynthesis</keyword>
<gene>
    <name evidence="15" type="ORF">APTSU1_001786500</name>
</gene>
<keyword evidence="8" id="KW-0443">Lipid metabolism</keyword>
<evidence type="ECO:0000256" key="4">
    <source>
        <dbReference type="ARBA" id="ARBA00022692"/>
    </source>
</evidence>
<keyword evidence="4 13" id="KW-0812">Transmembrane</keyword>
<name>A0ABQ0FTP7_APOSI</name>